<sequence>MTVTTARPTRTSRLPVAVAALSLLYGVLGLTWLLGGPLDYPFGPTRADGDRISLLAFVSTDVGAGLVAVLGFLGVPAALGHTQTTWTPSAYRPLLLFTALQAVVFGVLAPSMTVIIVVGYLLVLVGLPVAFAFLVAGAWRQPVTRVLLLGVLALVAVLQFTTGLFDWQAFRELGSALADVPERIGTDPLFVFGALLLGAGWVALGVRTLRAVRGRCLHCGRSHDAAGVRAGADPLGGPPHWTDPESARRWGFWATIIAALCPMPYALVRLTWLLPTPVGLGIDSATLDANPGLKLFGLGLGVVALTSGIVTLGLIRPWGETWPRLIPFLAGRPVPLKAALIPATTVAACLLVSSLSLGQLLWLPEESLLTNLGHLALFPFPLWGASLAVATAAYYYRRRKPCPTCA</sequence>
<reference evidence="3" key="1">
    <citation type="journal article" date="2019" name="Int. J. Syst. Evol. Microbiol.">
        <title>The Global Catalogue of Microorganisms (GCM) 10K type strain sequencing project: providing services to taxonomists for standard genome sequencing and annotation.</title>
        <authorList>
            <consortium name="The Broad Institute Genomics Platform"/>
            <consortium name="The Broad Institute Genome Sequencing Center for Infectious Disease"/>
            <person name="Wu L."/>
            <person name="Ma J."/>
        </authorList>
    </citation>
    <scope>NUCLEOTIDE SEQUENCE [LARGE SCALE GENOMIC DNA]</scope>
    <source>
        <strain evidence="3">JCM 14303</strain>
    </source>
</reference>
<keyword evidence="1" id="KW-1133">Transmembrane helix</keyword>
<feature type="transmembrane region" description="Helical" evidence="1">
    <location>
        <begin position="295"/>
        <end position="315"/>
    </location>
</feature>
<dbReference type="EMBL" id="BAAANC010000004">
    <property type="protein sequence ID" value="GAA1556247.1"/>
    <property type="molecule type" value="Genomic_DNA"/>
</dbReference>
<feature type="transmembrane region" description="Helical" evidence="1">
    <location>
        <begin position="146"/>
        <end position="169"/>
    </location>
</feature>
<feature type="transmembrane region" description="Helical" evidence="1">
    <location>
        <begin position="91"/>
        <end position="109"/>
    </location>
</feature>
<comment type="caution">
    <text evidence="2">The sequence shown here is derived from an EMBL/GenBank/DDBJ whole genome shotgun (WGS) entry which is preliminary data.</text>
</comment>
<protein>
    <submittedName>
        <fullName evidence="2">Uncharacterized protein</fullName>
    </submittedName>
</protein>
<organism evidence="2 3">
    <name type="scientific">Kribbella lupini</name>
    <dbReference type="NCBI Taxonomy" id="291602"/>
    <lineage>
        <taxon>Bacteria</taxon>
        <taxon>Bacillati</taxon>
        <taxon>Actinomycetota</taxon>
        <taxon>Actinomycetes</taxon>
        <taxon>Propionibacteriales</taxon>
        <taxon>Kribbellaceae</taxon>
        <taxon>Kribbella</taxon>
    </lineage>
</organism>
<dbReference type="RefSeq" id="WP_344182194.1">
    <property type="nucleotide sequence ID" value="NZ_BAAANC010000004.1"/>
</dbReference>
<keyword evidence="1" id="KW-0812">Transmembrane</keyword>
<feature type="transmembrane region" description="Helical" evidence="1">
    <location>
        <begin position="375"/>
        <end position="396"/>
    </location>
</feature>
<feature type="transmembrane region" description="Helical" evidence="1">
    <location>
        <begin position="189"/>
        <end position="206"/>
    </location>
</feature>
<keyword evidence="1" id="KW-0472">Membrane</keyword>
<feature type="transmembrane region" description="Helical" evidence="1">
    <location>
        <begin position="250"/>
        <end position="275"/>
    </location>
</feature>
<name>A0ABP4N8L9_9ACTN</name>
<feature type="transmembrane region" description="Helical" evidence="1">
    <location>
        <begin position="12"/>
        <end position="34"/>
    </location>
</feature>
<feature type="transmembrane region" description="Helical" evidence="1">
    <location>
        <begin position="54"/>
        <end position="79"/>
    </location>
</feature>
<evidence type="ECO:0000313" key="2">
    <source>
        <dbReference type="EMBL" id="GAA1556247.1"/>
    </source>
</evidence>
<feature type="transmembrane region" description="Helical" evidence="1">
    <location>
        <begin position="115"/>
        <end position="139"/>
    </location>
</feature>
<accession>A0ABP4N8L9</accession>
<evidence type="ECO:0000256" key="1">
    <source>
        <dbReference type="SAM" id="Phobius"/>
    </source>
</evidence>
<feature type="transmembrane region" description="Helical" evidence="1">
    <location>
        <begin position="336"/>
        <end position="363"/>
    </location>
</feature>
<gene>
    <name evidence="2" type="ORF">GCM10009741_71050</name>
</gene>
<keyword evidence="3" id="KW-1185">Reference proteome</keyword>
<dbReference type="Proteomes" id="UP001500363">
    <property type="component" value="Unassembled WGS sequence"/>
</dbReference>
<proteinExistence type="predicted"/>
<evidence type="ECO:0000313" key="3">
    <source>
        <dbReference type="Proteomes" id="UP001500363"/>
    </source>
</evidence>